<dbReference type="InterPro" id="IPR050965">
    <property type="entry name" value="UPF0336/Enoyl-CoA_hydratase"/>
</dbReference>
<comment type="caution">
    <text evidence="2">The sequence shown here is derived from an EMBL/GenBank/DDBJ whole genome shotgun (WGS) entry which is preliminary data.</text>
</comment>
<dbReference type="InterPro" id="IPR029069">
    <property type="entry name" value="HotDog_dom_sf"/>
</dbReference>
<dbReference type="InterPro" id="IPR002539">
    <property type="entry name" value="MaoC-like_dom"/>
</dbReference>
<organism evidence="2 3">
    <name type="scientific">Agarivorans aestuarii</name>
    <dbReference type="NCBI Taxonomy" id="1563703"/>
    <lineage>
        <taxon>Bacteria</taxon>
        <taxon>Pseudomonadati</taxon>
        <taxon>Pseudomonadota</taxon>
        <taxon>Gammaproteobacteria</taxon>
        <taxon>Alteromonadales</taxon>
        <taxon>Alteromonadaceae</taxon>
        <taxon>Agarivorans</taxon>
    </lineage>
</organism>
<proteinExistence type="predicted"/>
<dbReference type="PANTHER" id="PTHR43437">
    <property type="entry name" value="HYDROXYACYL-THIOESTER DEHYDRATASE TYPE 2, MITOCHONDRIAL-RELATED"/>
    <property type="match status" value="1"/>
</dbReference>
<dbReference type="CDD" id="cd03449">
    <property type="entry name" value="R_hydratase"/>
    <property type="match status" value="1"/>
</dbReference>
<dbReference type="PANTHER" id="PTHR43437:SF3">
    <property type="entry name" value="HYDROXYACYL-THIOESTER DEHYDRATASE TYPE 2, MITOCHONDRIAL"/>
    <property type="match status" value="1"/>
</dbReference>
<dbReference type="RefSeq" id="WP_329776773.1">
    <property type="nucleotide sequence ID" value="NZ_JAYDYW010000017.1"/>
</dbReference>
<dbReference type="EMBL" id="JAYDYW010000017">
    <property type="protein sequence ID" value="MEE1676031.1"/>
    <property type="molecule type" value="Genomic_DNA"/>
</dbReference>
<sequence length="145" mass="15876">MSNNKPTNKSYTLAELAEGMSAELTQIITAVDTLQFASLSGDCNPVHVDENYAANSRYKKRIAHGLHGASFFSALFGTQLPGEGCVYASQNLQFKRPVYVGDIVTAKVTITSINHVKKMVSFETKCFVKNKVVIDGKADIFIPKK</sequence>
<protein>
    <submittedName>
        <fullName evidence="2">MaoC family dehydratase</fullName>
    </submittedName>
</protein>
<feature type="domain" description="MaoC-like" evidence="1">
    <location>
        <begin position="19"/>
        <end position="125"/>
    </location>
</feature>
<gene>
    <name evidence="2" type="ORF">SNR37_001358</name>
</gene>
<evidence type="ECO:0000313" key="3">
    <source>
        <dbReference type="Proteomes" id="UP001310248"/>
    </source>
</evidence>
<dbReference type="SUPFAM" id="SSF54637">
    <property type="entry name" value="Thioesterase/thiol ester dehydrase-isomerase"/>
    <property type="match status" value="1"/>
</dbReference>
<dbReference type="Proteomes" id="UP001310248">
    <property type="component" value="Unassembled WGS sequence"/>
</dbReference>
<evidence type="ECO:0000313" key="2">
    <source>
        <dbReference type="EMBL" id="MEE1676031.1"/>
    </source>
</evidence>
<name>A0ABU7G9T9_9ALTE</name>
<accession>A0ABU7G9T9</accession>
<evidence type="ECO:0000259" key="1">
    <source>
        <dbReference type="Pfam" id="PF01575"/>
    </source>
</evidence>
<reference evidence="3" key="1">
    <citation type="submission" date="2023-07" db="EMBL/GenBank/DDBJ databases">
        <title>Draft genome sequence of Agarivorans aestuarii strain ZMCS4, a CAZymes producing bacteria isolated from the marine brown algae Clodostephus spongiosus.</title>
        <authorList>
            <person name="Lorente B."/>
            <person name="Cabral C."/>
            <person name="Frias J."/>
            <person name="Faria J."/>
            <person name="Toubarro D."/>
        </authorList>
    </citation>
    <scope>NUCLEOTIDE SEQUENCE [LARGE SCALE GENOMIC DNA]</scope>
    <source>
        <strain evidence="3">ZMCS4</strain>
    </source>
</reference>
<dbReference type="Gene3D" id="3.10.129.10">
    <property type="entry name" value="Hotdog Thioesterase"/>
    <property type="match status" value="1"/>
</dbReference>
<keyword evidence="3" id="KW-1185">Reference proteome</keyword>
<dbReference type="Pfam" id="PF01575">
    <property type="entry name" value="MaoC_dehydratas"/>
    <property type="match status" value="1"/>
</dbReference>